<name>A0A9P6JRZ4_9AGAR</name>
<dbReference type="InterPro" id="IPR003593">
    <property type="entry name" value="AAA+_ATPase"/>
</dbReference>
<sequence>MALHDPQEQQPIHFFDGVGGNVNIHDGQFVGVVNNNSSAKSTGVPWLDYLLSHCAPDALFDSKARQDPPKCAPRTREAIQKEILDWINLHTQSGLVMWLHGSAGSGKSAIAQTIAELLNDQKTPSASFFFSRISGSPTRVDGDRLLPTIIYQLCLLLPEYRDTVKRKLQKDPTIFEKSHGAQMTTLVTKVLQQFSFRRILREFYNGRPVPLVIIIDGLDECRDPQMQCKLLSVIADASASIRRRPVRFFIASRPETHITRIFDQHPNFQHLRLRRINLDDDPDASMAILVFLRQEFQKIHQTHPLGIHLEPSWPDQDIIDFLVSKSSPQFILASTAMSYVGSPKHRPTERLTAVMNVLSAPTFPLDDQPLQRMDALYTFIFSGVDKDRRDIVQAILGIIHLSSLREYHLPPPVMSFLEESLGLSPGDIYLYLEPLMSVLYLPKDPEQPVKSTHASLYDFLLNPARSHNLVLDLIYARAGLIGYYFLNDVEMVHVLLKDPAVQSVSITPRMIEGAFITQADRDFPAFGSRDGDLIRKAHFFFTLVELGFGIIIDHAPQETQYSPLSSYFMSRGLLSLPASDVPTCSLSPIQKTKYTLYRRGCRYLLESEHKDLIDTFRGPMTNMNHQCLFYLLMTYITTYELQILNRWQLEIFEAVGHELQAINWSREKLETRDLCEALAKTVLKWLGLNKSREAHRLKQLWGQISLDDQPP</sequence>
<evidence type="ECO:0000313" key="3">
    <source>
        <dbReference type="EMBL" id="KAF9530761.1"/>
    </source>
</evidence>
<dbReference type="EMBL" id="MU157838">
    <property type="protein sequence ID" value="KAF9530761.1"/>
    <property type="molecule type" value="Genomic_DNA"/>
</dbReference>
<gene>
    <name evidence="3" type="ORF">CPB83DRAFT_881992</name>
</gene>
<dbReference type="SMART" id="SM00382">
    <property type="entry name" value="AAA"/>
    <property type="match status" value="1"/>
</dbReference>
<dbReference type="PANTHER" id="PTHR10039">
    <property type="entry name" value="AMELOGENIN"/>
    <property type="match status" value="1"/>
</dbReference>
<reference evidence="3" key="1">
    <citation type="submission" date="2020-11" db="EMBL/GenBank/DDBJ databases">
        <authorList>
            <consortium name="DOE Joint Genome Institute"/>
            <person name="Ahrendt S."/>
            <person name="Riley R."/>
            <person name="Andreopoulos W."/>
            <person name="Labutti K."/>
            <person name="Pangilinan J."/>
            <person name="Ruiz-Duenas F.J."/>
            <person name="Barrasa J.M."/>
            <person name="Sanchez-Garcia M."/>
            <person name="Camarero S."/>
            <person name="Miyauchi S."/>
            <person name="Serrano A."/>
            <person name="Linde D."/>
            <person name="Babiker R."/>
            <person name="Drula E."/>
            <person name="Ayuso-Fernandez I."/>
            <person name="Pacheco R."/>
            <person name="Padilla G."/>
            <person name="Ferreira P."/>
            <person name="Barriuso J."/>
            <person name="Kellner H."/>
            <person name="Castanera R."/>
            <person name="Alfaro M."/>
            <person name="Ramirez L."/>
            <person name="Pisabarro A.G."/>
            <person name="Kuo A."/>
            <person name="Tritt A."/>
            <person name="Lipzen A."/>
            <person name="He G."/>
            <person name="Yan M."/>
            <person name="Ng V."/>
            <person name="Cullen D."/>
            <person name="Martin F."/>
            <person name="Rosso M.-N."/>
            <person name="Henrissat B."/>
            <person name="Hibbett D."/>
            <person name="Martinez A.T."/>
            <person name="Grigoriev I.V."/>
        </authorList>
    </citation>
    <scope>NUCLEOTIDE SEQUENCE</scope>
    <source>
        <strain evidence="3">CBS 506.95</strain>
    </source>
</reference>
<proteinExistence type="predicted"/>
<evidence type="ECO:0000313" key="4">
    <source>
        <dbReference type="Proteomes" id="UP000807306"/>
    </source>
</evidence>
<dbReference type="Gene3D" id="3.40.50.300">
    <property type="entry name" value="P-loop containing nucleotide triphosphate hydrolases"/>
    <property type="match status" value="1"/>
</dbReference>
<accession>A0A9P6JRZ4</accession>
<dbReference type="InterPro" id="IPR027417">
    <property type="entry name" value="P-loop_NTPase"/>
</dbReference>
<dbReference type="AlphaFoldDB" id="A0A9P6JRZ4"/>
<dbReference type="PANTHER" id="PTHR10039:SF14">
    <property type="entry name" value="NACHT DOMAIN-CONTAINING PROTEIN"/>
    <property type="match status" value="1"/>
</dbReference>
<organism evidence="3 4">
    <name type="scientific">Crepidotus variabilis</name>
    <dbReference type="NCBI Taxonomy" id="179855"/>
    <lineage>
        <taxon>Eukaryota</taxon>
        <taxon>Fungi</taxon>
        <taxon>Dikarya</taxon>
        <taxon>Basidiomycota</taxon>
        <taxon>Agaricomycotina</taxon>
        <taxon>Agaricomycetes</taxon>
        <taxon>Agaricomycetidae</taxon>
        <taxon>Agaricales</taxon>
        <taxon>Agaricineae</taxon>
        <taxon>Crepidotaceae</taxon>
        <taxon>Crepidotus</taxon>
    </lineage>
</organism>
<evidence type="ECO:0000256" key="1">
    <source>
        <dbReference type="ARBA" id="ARBA00022737"/>
    </source>
</evidence>
<keyword evidence="4" id="KW-1185">Reference proteome</keyword>
<dbReference type="Pfam" id="PF24883">
    <property type="entry name" value="NPHP3_N"/>
    <property type="match status" value="1"/>
</dbReference>
<evidence type="ECO:0000259" key="2">
    <source>
        <dbReference type="SMART" id="SM00382"/>
    </source>
</evidence>
<keyword evidence="1" id="KW-0677">Repeat</keyword>
<dbReference type="OrthoDB" id="3269932at2759"/>
<comment type="caution">
    <text evidence="3">The sequence shown here is derived from an EMBL/GenBank/DDBJ whole genome shotgun (WGS) entry which is preliminary data.</text>
</comment>
<feature type="domain" description="AAA+ ATPase" evidence="2">
    <location>
        <begin position="93"/>
        <end position="262"/>
    </location>
</feature>
<dbReference type="Proteomes" id="UP000807306">
    <property type="component" value="Unassembled WGS sequence"/>
</dbReference>
<dbReference type="InterPro" id="IPR056884">
    <property type="entry name" value="NPHP3-like_N"/>
</dbReference>
<dbReference type="SUPFAM" id="SSF52540">
    <property type="entry name" value="P-loop containing nucleoside triphosphate hydrolases"/>
    <property type="match status" value="1"/>
</dbReference>
<protein>
    <recommendedName>
        <fullName evidence="2">AAA+ ATPase domain-containing protein</fullName>
    </recommendedName>
</protein>